<evidence type="ECO:0008006" key="4">
    <source>
        <dbReference type="Google" id="ProtNLM"/>
    </source>
</evidence>
<gene>
    <name evidence="2" type="ORF">ASPGLDRAFT_1285103</name>
</gene>
<dbReference type="AlphaFoldDB" id="A0A1L9VPH6"/>
<feature type="signal peptide" evidence="1">
    <location>
        <begin position="1"/>
        <end position="25"/>
    </location>
</feature>
<dbReference type="GeneID" id="34457067"/>
<evidence type="ECO:0000256" key="1">
    <source>
        <dbReference type="SAM" id="SignalP"/>
    </source>
</evidence>
<keyword evidence="3" id="KW-1185">Reference proteome</keyword>
<evidence type="ECO:0000313" key="3">
    <source>
        <dbReference type="Proteomes" id="UP000184300"/>
    </source>
</evidence>
<dbReference type="EMBL" id="KV878893">
    <property type="protein sequence ID" value="OJJ85825.1"/>
    <property type="molecule type" value="Genomic_DNA"/>
</dbReference>
<protein>
    <recommendedName>
        <fullName evidence="4">Secreted protein</fullName>
    </recommendedName>
</protein>
<reference evidence="3" key="1">
    <citation type="journal article" date="2017" name="Genome Biol.">
        <title>Comparative genomics reveals high biological diversity and specific adaptations in the industrially and medically important fungal genus Aspergillus.</title>
        <authorList>
            <person name="de Vries R.P."/>
            <person name="Riley R."/>
            <person name="Wiebenga A."/>
            <person name="Aguilar-Osorio G."/>
            <person name="Amillis S."/>
            <person name="Uchima C.A."/>
            <person name="Anderluh G."/>
            <person name="Asadollahi M."/>
            <person name="Askin M."/>
            <person name="Barry K."/>
            <person name="Battaglia E."/>
            <person name="Bayram O."/>
            <person name="Benocci T."/>
            <person name="Braus-Stromeyer S.A."/>
            <person name="Caldana C."/>
            <person name="Canovas D."/>
            <person name="Cerqueira G.C."/>
            <person name="Chen F."/>
            <person name="Chen W."/>
            <person name="Choi C."/>
            <person name="Clum A."/>
            <person name="Dos Santos R.A."/>
            <person name="Damasio A.R."/>
            <person name="Diallinas G."/>
            <person name="Emri T."/>
            <person name="Fekete E."/>
            <person name="Flipphi M."/>
            <person name="Freyberg S."/>
            <person name="Gallo A."/>
            <person name="Gournas C."/>
            <person name="Habgood R."/>
            <person name="Hainaut M."/>
            <person name="Harispe M.L."/>
            <person name="Henrissat B."/>
            <person name="Hilden K.S."/>
            <person name="Hope R."/>
            <person name="Hossain A."/>
            <person name="Karabika E."/>
            <person name="Karaffa L."/>
            <person name="Karanyi Z."/>
            <person name="Krasevec N."/>
            <person name="Kuo A."/>
            <person name="Kusch H."/>
            <person name="LaButti K."/>
            <person name="Lagendijk E.L."/>
            <person name="Lapidus A."/>
            <person name="Levasseur A."/>
            <person name="Lindquist E."/>
            <person name="Lipzen A."/>
            <person name="Logrieco A.F."/>
            <person name="MacCabe A."/>
            <person name="Maekelae M.R."/>
            <person name="Malavazi I."/>
            <person name="Melin P."/>
            <person name="Meyer V."/>
            <person name="Mielnichuk N."/>
            <person name="Miskei M."/>
            <person name="Molnar A.P."/>
            <person name="Mule G."/>
            <person name="Ngan C.Y."/>
            <person name="Orejas M."/>
            <person name="Orosz E."/>
            <person name="Ouedraogo J.P."/>
            <person name="Overkamp K.M."/>
            <person name="Park H.-S."/>
            <person name="Perrone G."/>
            <person name="Piumi F."/>
            <person name="Punt P.J."/>
            <person name="Ram A.F."/>
            <person name="Ramon A."/>
            <person name="Rauscher S."/>
            <person name="Record E."/>
            <person name="Riano-Pachon D.M."/>
            <person name="Robert V."/>
            <person name="Roehrig J."/>
            <person name="Ruller R."/>
            <person name="Salamov A."/>
            <person name="Salih N.S."/>
            <person name="Samson R.A."/>
            <person name="Sandor E."/>
            <person name="Sanguinetti M."/>
            <person name="Schuetze T."/>
            <person name="Sepcic K."/>
            <person name="Shelest E."/>
            <person name="Sherlock G."/>
            <person name="Sophianopoulou V."/>
            <person name="Squina F.M."/>
            <person name="Sun H."/>
            <person name="Susca A."/>
            <person name="Todd R.B."/>
            <person name="Tsang A."/>
            <person name="Unkles S.E."/>
            <person name="van de Wiele N."/>
            <person name="van Rossen-Uffink D."/>
            <person name="Oliveira J.V."/>
            <person name="Vesth T.C."/>
            <person name="Visser J."/>
            <person name="Yu J.-H."/>
            <person name="Zhou M."/>
            <person name="Andersen M.R."/>
            <person name="Archer D.B."/>
            <person name="Baker S.E."/>
            <person name="Benoit I."/>
            <person name="Brakhage A.A."/>
            <person name="Braus G.H."/>
            <person name="Fischer R."/>
            <person name="Frisvad J.C."/>
            <person name="Goldman G.H."/>
            <person name="Houbraken J."/>
            <person name="Oakley B."/>
            <person name="Pocsi I."/>
            <person name="Scazzocchio C."/>
            <person name="Seiboth B."/>
            <person name="vanKuyk P.A."/>
            <person name="Wortman J."/>
            <person name="Dyer P.S."/>
            <person name="Grigoriev I.V."/>
        </authorList>
    </citation>
    <scope>NUCLEOTIDE SEQUENCE [LARGE SCALE GENOMIC DNA]</scope>
    <source>
        <strain evidence="3">CBS 516.65</strain>
    </source>
</reference>
<dbReference type="RefSeq" id="XP_022402519.1">
    <property type="nucleotide sequence ID" value="XM_022540806.1"/>
</dbReference>
<accession>A0A1L9VPH6</accession>
<keyword evidence="1" id="KW-0732">Signal</keyword>
<sequence length="83" mass="9569">MGRFFFFFFFFFWQTTLYTIRMLGARPPVSCTRAVAVIVNSPGSNPTQINTTRSRCLFEPKGPKNRRTAHVTTLGLQPILRQQ</sequence>
<proteinExistence type="predicted"/>
<dbReference type="Proteomes" id="UP000184300">
    <property type="component" value="Unassembled WGS sequence"/>
</dbReference>
<evidence type="ECO:0000313" key="2">
    <source>
        <dbReference type="EMBL" id="OJJ85825.1"/>
    </source>
</evidence>
<name>A0A1L9VPH6_ASPGL</name>
<feature type="chain" id="PRO_5012611994" description="Secreted protein" evidence="1">
    <location>
        <begin position="26"/>
        <end position="83"/>
    </location>
</feature>
<organism evidence="2 3">
    <name type="scientific">Aspergillus glaucus CBS 516.65</name>
    <dbReference type="NCBI Taxonomy" id="1160497"/>
    <lineage>
        <taxon>Eukaryota</taxon>
        <taxon>Fungi</taxon>
        <taxon>Dikarya</taxon>
        <taxon>Ascomycota</taxon>
        <taxon>Pezizomycotina</taxon>
        <taxon>Eurotiomycetes</taxon>
        <taxon>Eurotiomycetidae</taxon>
        <taxon>Eurotiales</taxon>
        <taxon>Aspergillaceae</taxon>
        <taxon>Aspergillus</taxon>
        <taxon>Aspergillus subgen. Aspergillus</taxon>
    </lineage>
</organism>
<dbReference type="VEuPathDB" id="FungiDB:ASPGLDRAFT_1285103"/>